<dbReference type="Proteomes" id="UP000799755">
    <property type="component" value="Unassembled WGS sequence"/>
</dbReference>
<dbReference type="EMBL" id="MU003524">
    <property type="protein sequence ID" value="KAF2466615.1"/>
    <property type="molecule type" value="Genomic_DNA"/>
</dbReference>
<gene>
    <name evidence="1" type="ORF">BDR25DRAFT_306090</name>
</gene>
<evidence type="ECO:0000313" key="2">
    <source>
        <dbReference type="Proteomes" id="UP000799755"/>
    </source>
</evidence>
<protein>
    <submittedName>
        <fullName evidence="1">NAD(P)-binding protein</fullName>
    </submittedName>
</protein>
<proteinExistence type="predicted"/>
<name>A0ACB6QJD0_9PLEO</name>
<accession>A0ACB6QJD0</accession>
<organism evidence="1 2">
    <name type="scientific">Lindgomyces ingoldianus</name>
    <dbReference type="NCBI Taxonomy" id="673940"/>
    <lineage>
        <taxon>Eukaryota</taxon>
        <taxon>Fungi</taxon>
        <taxon>Dikarya</taxon>
        <taxon>Ascomycota</taxon>
        <taxon>Pezizomycotina</taxon>
        <taxon>Dothideomycetes</taxon>
        <taxon>Pleosporomycetidae</taxon>
        <taxon>Pleosporales</taxon>
        <taxon>Lindgomycetaceae</taxon>
        <taxon>Lindgomyces</taxon>
    </lineage>
</organism>
<comment type="caution">
    <text evidence="1">The sequence shown here is derived from an EMBL/GenBank/DDBJ whole genome shotgun (WGS) entry which is preliminary data.</text>
</comment>
<keyword evidence="2" id="KW-1185">Reference proteome</keyword>
<sequence>MASKTIVLITGANRGIGYTLAQTLARDYGFHILLGSRSTASGSTAVATLQNEGLSVESLAIDLEFNESIERAAKEVERKYGRLDVLVNNAAIGIDDTFTGDVNDIRRLYQETFNTNLFGTATVTGAFIPLLEKSYLPRIVFLTSSLGSLAERANSESAYHEVGWESYRCSKAALNMLCLNYWKKYECKPKWKINAACPGFVVTKLNKGGGVISTEEAMPNLVRLCTLGMDGESGTFTNANGVVRW</sequence>
<evidence type="ECO:0000313" key="1">
    <source>
        <dbReference type="EMBL" id="KAF2466615.1"/>
    </source>
</evidence>
<reference evidence="1" key="1">
    <citation type="journal article" date="2020" name="Stud. Mycol.">
        <title>101 Dothideomycetes genomes: a test case for predicting lifestyles and emergence of pathogens.</title>
        <authorList>
            <person name="Haridas S."/>
            <person name="Albert R."/>
            <person name="Binder M."/>
            <person name="Bloem J."/>
            <person name="Labutti K."/>
            <person name="Salamov A."/>
            <person name="Andreopoulos B."/>
            <person name="Baker S."/>
            <person name="Barry K."/>
            <person name="Bills G."/>
            <person name="Bluhm B."/>
            <person name="Cannon C."/>
            <person name="Castanera R."/>
            <person name="Culley D."/>
            <person name="Daum C."/>
            <person name="Ezra D."/>
            <person name="Gonzalez J."/>
            <person name="Henrissat B."/>
            <person name="Kuo A."/>
            <person name="Liang C."/>
            <person name="Lipzen A."/>
            <person name="Lutzoni F."/>
            <person name="Magnuson J."/>
            <person name="Mondo S."/>
            <person name="Nolan M."/>
            <person name="Ohm R."/>
            <person name="Pangilinan J."/>
            <person name="Park H.-J."/>
            <person name="Ramirez L."/>
            <person name="Alfaro M."/>
            <person name="Sun H."/>
            <person name="Tritt A."/>
            <person name="Yoshinaga Y."/>
            <person name="Zwiers L.-H."/>
            <person name="Turgeon B."/>
            <person name="Goodwin S."/>
            <person name="Spatafora J."/>
            <person name="Crous P."/>
            <person name="Grigoriev I."/>
        </authorList>
    </citation>
    <scope>NUCLEOTIDE SEQUENCE</scope>
    <source>
        <strain evidence="1">ATCC 200398</strain>
    </source>
</reference>